<name>A0A2S6GC77_9PSEU</name>
<dbReference type="OrthoDB" id="3661391at2"/>
<sequence>MTRQRVPIGIDADRWVTVAPQRVVLVVAHNIATLSRLLDVIDLFDSDFRVQLLATTCGTDPFNDGLPEAITALGLKTIPWDQALSTRFDLVLTASPHGGVPDLHGPKVLLSHGVGYTKRAPGARGADQVFGLTAQWLLDNGEPIADALVLAHDNDVARLRTAVPQAAHTAVLAGDPCLDRMRASRDLRNHYRARLGVAPDQVLVVVSTTWSTRSLLGSWPEFYRSLLAELPVDRFRTAAIIHPNATRGHGPRQIRTWLADCARAGLVLIPDLTGWQAALVAADCVIGDNGAVTCYAAALGHPVLLAAFPEDVVAQGSAVHALGLSAPRLVPGHPLLAQVEAALARGHDSHPSVRRLVSSIPDESPDRLRSLFYRVLDLPEPQPEPVVHPVPLTGIDLTESRVSAWNAATHVTGRAVKVSRYPADARTTLTADHQHLAVHARHPGRRLRGHADVLFLYDSELDEDLDVALSEFLARYPGCALAAVLSRTSATVRSREGETVTLTSNADAGLCASVAAAWLFSGAKLSELTPSVRAHVGARDYDISATS</sequence>
<protein>
    <recommendedName>
        <fullName evidence="3">CDP-glycerol:poly(Glycerophosphate) glycerophosphotransferase</fullName>
    </recommendedName>
</protein>
<dbReference type="AlphaFoldDB" id="A0A2S6GC77"/>
<proteinExistence type="predicted"/>
<evidence type="ECO:0000313" key="1">
    <source>
        <dbReference type="EMBL" id="PPK62036.1"/>
    </source>
</evidence>
<keyword evidence="2" id="KW-1185">Reference proteome</keyword>
<dbReference type="SUPFAM" id="SSF53756">
    <property type="entry name" value="UDP-Glycosyltransferase/glycogen phosphorylase"/>
    <property type="match status" value="1"/>
</dbReference>
<gene>
    <name evidence="1" type="ORF">CLV40_1376</name>
</gene>
<dbReference type="EMBL" id="PTIX01000037">
    <property type="protein sequence ID" value="PPK62036.1"/>
    <property type="molecule type" value="Genomic_DNA"/>
</dbReference>
<evidence type="ECO:0000313" key="2">
    <source>
        <dbReference type="Proteomes" id="UP000239203"/>
    </source>
</evidence>
<dbReference type="Proteomes" id="UP000239203">
    <property type="component" value="Unassembled WGS sequence"/>
</dbReference>
<dbReference type="RefSeq" id="WP_104483302.1">
    <property type="nucleotide sequence ID" value="NZ_CP154825.1"/>
</dbReference>
<comment type="caution">
    <text evidence="1">The sequence shown here is derived from an EMBL/GenBank/DDBJ whole genome shotgun (WGS) entry which is preliminary data.</text>
</comment>
<reference evidence="1 2" key="1">
    <citation type="submission" date="2018-02" db="EMBL/GenBank/DDBJ databases">
        <title>Genomic Encyclopedia of Archaeal and Bacterial Type Strains, Phase II (KMG-II): from individual species to whole genera.</title>
        <authorList>
            <person name="Goeker M."/>
        </authorList>
    </citation>
    <scope>NUCLEOTIDE SEQUENCE [LARGE SCALE GENOMIC DNA]</scope>
    <source>
        <strain evidence="1 2">YU 961-1</strain>
    </source>
</reference>
<organism evidence="1 2">
    <name type="scientific">Actinokineospora auranticolor</name>
    <dbReference type="NCBI Taxonomy" id="155976"/>
    <lineage>
        <taxon>Bacteria</taxon>
        <taxon>Bacillati</taxon>
        <taxon>Actinomycetota</taxon>
        <taxon>Actinomycetes</taxon>
        <taxon>Pseudonocardiales</taxon>
        <taxon>Pseudonocardiaceae</taxon>
        <taxon>Actinokineospora</taxon>
    </lineage>
</organism>
<accession>A0A2S6GC77</accession>
<evidence type="ECO:0008006" key="3">
    <source>
        <dbReference type="Google" id="ProtNLM"/>
    </source>
</evidence>